<organism evidence="3 4">
    <name type="scientific">Colletotrichum tanaceti</name>
    <dbReference type="NCBI Taxonomy" id="1306861"/>
    <lineage>
        <taxon>Eukaryota</taxon>
        <taxon>Fungi</taxon>
        <taxon>Dikarya</taxon>
        <taxon>Ascomycota</taxon>
        <taxon>Pezizomycotina</taxon>
        <taxon>Sordariomycetes</taxon>
        <taxon>Hypocreomycetidae</taxon>
        <taxon>Glomerellales</taxon>
        <taxon>Glomerellaceae</taxon>
        <taxon>Colletotrichum</taxon>
        <taxon>Colletotrichum destructivum species complex</taxon>
    </lineage>
</organism>
<keyword evidence="2" id="KW-0812">Transmembrane</keyword>
<feature type="region of interest" description="Disordered" evidence="1">
    <location>
        <begin position="900"/>
        <end position="949"/>
    </location>
</feature>
<dbReference type="EMBL" id="PJEX01000116">
    <property type="protein sequence ID" value="TKW54951.1"/>
    <property type="molecule type" value="Genomic_DNA"/>
</dbReference>
<evidence type="ECO:0000256" key="1">
    <source>
        <dbReference type="SAM" id="MobiDB-lite"/>
    </source>
</evidence>
<feature type="compositionally biased region" description="Basic and acidic residues" evidence="1">
    <location>
        <begin position="488"/>
        <end position="503"/>
    </location>
</feature>
<comment type="caution">
    <text evidence="3">The sequence shown here is derived from an EMBL/GenBank/DDBJ whole genome shotgun (WGS) entry which is preliminary data.</text>
</comment>
<feature type="region of interest" description="Disordered" evidence="1">
    <location>
        <begin position="470"/>
        <end position="675"/>
    </location>
</feature>
<feature type="region of interest" description="Disordered" evidence="1">
    <location>
        <begin position="691"/>
        <end position="738"/>
    </location>
</feature>
<sequence length="1119" mass="124271">MAGRWLRRTASPARVLLVASRWLVALPVLMTAFLMLPGTFLFPNWHRQTTLGVAMTDLAMVSYRGIPLSSLRGHDGPVMLFDFYWFPNAFGWECPYCPPSIQNGWYIHLGGVIYAGPRISFDPVAYMRQAADDMQMPSLVYGCVPLDGKVAHEKCDNPFFQAFADNYESRYQLKVAWARFVWSIFALYYGSTVMLNEFLIAHQPHRMKCVCRWRWLKTLCAYPKGTDEEMEALGENAWDHVRLGAHGKAFVFFFLSASYDLWCATSFVGYLAAVDDAFPDDRRMNPRLGRPFLFLSWVGVLMAGVATLFIFKKRQVTGNQRSRGEELLDDTLAEEAQPLHSIEMCKSPEAVIRANSLFSFPTTQASEIPSIMASHSEHCSSAEAYSERVFRQLQDNRPSDAPADFSGPLPDTSKAAETKSTGPHTQPARSNTVGSPDVYAQSDDVGKSAVQRAGSVGNGRVRRLVAGYEARSRRAEDLAQETARRKRETASAEHRATCPDDAHPLPQDPKNQKKRKDTYHILESALVSEDDSAKTDELAETSSRAGRKAADQNQKKRKDTYHILESALVSEDDSAKTDELAETSSRAGRKAADQTQKKRKGEQEWEEIDGDGILADWAEWMEKSASIQDSEAAEQNQKKRKGEQEWEENDGDGIDWADPLSTSPGSKPSRFRGSNLKASNASEHFLAQNFSQGSTEASKDGGSLRPADSSTASEQCSRGPPPSSPTGKASRPTGGGDSFERATREIQIRHAPGPFVHDKPLKNCCRLLLRRRRVQMAYLDRDTAALGGRRPGAEWRWCGFDGCSKEACRYHVGGGVGVEDLPVLLLAPTDLEAEYRLLRELNSAFEAAGLHRSVFVAFATSPPVVRAMAEYISSVVDGKGSPMKSFCCAGGVLDMAADKSKGEGWAQGPESEKGIIDDGPPPSLSTPQGPKGSADRRDEPSFYQHDSETDTARDRVFRAMMRLDGWRRRQVAVEAYPWDWDASGAAAYKTVIGAYCEAYGRGDVVLREAGRNAQDRAWTLWWDRFRPWAECKGPFVADLEAADMEARNEAGRGDDDDDDDDDGEEDVKDDEDEDKDGNDDHKRASIASDDDLYEGVGRYMASWWPNQPRAPGVDLSLEH</sequence>
<feature type="compositionally biased region" description="Polar residues" evidence="1">
    <location>
        <begin position="625"/>
        <end position="635"/>
    </location>
</feature>
<gene>
    <name evidence="3" type="ORF">CTA1_5322</name>
</gene>
<feature type="transmembrane region" description="Helical" evidence="2">
    <location>
        <begin position="250"/>
        <end position="272"/>
    </location>
</feature>
<proteinExistence type="predicted"/>
<evidence type="ECO:0000313" key="4">
    <source>
        <dbReference type="Proteomes" id="UP000310108"/>
    </source>
</evidence>
<feature type="transmembrane region" description="Helical" evidence="2">
    <location>
        <begin position="292"/>
        <end position="311"/>
    </location>
</feature>
<keyword evidence="2" id="KW-1133">Transmembrane helix</keyword>
<feature type="compositionally biased region" description="Acidic residues" evidence="1">
    <location>
        <begin position="1054"/>
        <end position="1077"/>
    </location>
</feature>
<protein>
    <submittedName>
        <fullName evidence="3">Uncharacterized protein</fullName>
    </submittedName>
</protein>
<feature type="compositionally biased region" description="Acidic residues" evidence="1">
    <location>
        <begin position="645"/>
        <end position="655"/>
    </location>
</feature>
<feature type="region of interest" description="Disordered" evidence="1">
    <location>
        <begin position="396"/>
        <end position="454"/>
    </location>
</feature>
<feature type="transmembrane region" description="Helical" evidence="2">
    <location>
        <begin position="21"/>
        <end position="42"/>
    </location>
</feature>
<evidence type="ECO:0000313" key="3">
    <source>
        <dbReference type="EMBL" id="TKW54951.1"/>
    </source>
</evidence>
<feature type="compositionally biased region" description="Basic and acidic residues" evidence="1">
    <location>
        <begin position="933"/>
        <end position="949"/>
    </location>
</feature>
<keyword evidence="4" id="KW-1185">Reference proteome</keyword>
<name>A0A4U6XGW3_9PEZI</name>
<evidence type="ECO:0000256" key="2">
    <source>
        <dbReference type="SAM" id="Phobius"/>
    </source>
</evidence>
<feature type="compositionally biased region" description="Polar residues" evidence="1">
    <location>
        <begin position="418"/>
        <end position="434"/>
    </location>
</feature>
<accession>A0A4U6XGW3</accession>
<dbReference type="AlphaFoldDB" id="A0A4U6XGW3"/>
<reference evidence="3 4" key="1">
    <citation type="journal article" date="2019" name="PLoS ONE">
        <title>Comparative genome analysis indicates high evolutionary potential of pathogenicity genes in Colletotrichum tanaceti.</title>
        <authorList>
            <person name="Lelwala R.V."/>
            <person name="Korhonen P.K."/>
            <person name="Young N.D."/>
            <person name="Scott J.B."/>
            <person name="Ades P.A."/>
            <person name="Gasser R.B."/>
            <person name="Taylor P.W.J."/>
        </authorList>
    </citation>
    <scope>NUCLEOTIDE SEQUENCE [LARGE SCALE GENOMIC DNA]</scope>
    <source>
        <strain evidence="3">BRIP57314</strain>
    </source>
</reference>
<keyword evidence="2" id="KW-0472">Membrane</keyword>
<feature type="region of interest" description="Disordered" evidence="1">
    <location>
        <begin position="1047"/>
        <end position="1089"/>
    </location>
</feature>
<feature type="transmembrane region" description="Helical" evidence="2">
    <location>
        <begin position="180"/>
        <end position="199"/>
    </location>
</feature>
<dbReference type="Proteomes" id="UP000310108">
    <property type="component" value="Unassembled WGS sequence"/>
</dbReference>